<dbReference type="AlphaFoldDB" id="A0A4Y7L268"/>
<dbReference type="PANTHER" id="PTHR33625:SF4">
    <property type="entry name" value="OS08G0179900 PROTEIN"/>
    <property type="match status" value="1"/>
</dbReference>
<reference evidence="1 2" key="1">
    <citation type="journal article" date="2018" name="Science">
        <title>The opium poppy genome and morphinan production.</title>
        <authorList>
            <person name="Guo L."/>
            <person name="Winzer T."/>
            <person name="Yang X."/>
            <person name="Li Y."/>
            <person name="Ning Z."/>
            <person name="He Z."/>
            <person name="Teodor R."/>
            <person name="Lu Y."/>
            <person name="Bowser T.A."/>
            <person name="Graham I.A."/>
            <person name="Ye K."/>
        </authorList>
    </citation>
    <scope>NUCLEOTIDE SEQUENCE [LARGE SCALE GENOMIC DNA]</scope>
    <source>
        <strain evidence="2">cv. HN1</strain>
        <tissue evidence="1">Leaves</tissue>
    </source>
</reference>
<dbReference type="Proteomes" id="UP000316621">
    <property type="component" value="Chromosome 9"/>
</dbReference>
<gene>
    <name evidence="1" type="ORF">C5167_002630</name>
</gene>
<dbReference type="Gramene" id="RZC78451">
    <property type="protein sequence ID" value="RZC78451"/>
    <property type="gene ID" value="C5167_002630"/>
</dbReference>
<dbReference type="EMBL" id="CM010723">
    <property type="protein sequence ID" value="RZC78451.1"/>
    <property type="molecule type" value="Genomic_DNA"/>
</dbReference>
<evidence type="ECO:0000313" key="2">
    <source>
        <dbReference type="Proteomes" id="UP000316621"/>
    </source>
</evidence>
<dbReference type="PANTHER" id="PTHR33625">
    <property type="entry name" value="OS08G0179900 PROTEIN"/>
    <property type="match status" value="1"/>
</dbReference>
<organism evidence="1 2">
    <name type="scientific">Papaver somniferum</name>
    <name type="common">Opium poppy</name>
    <dbReference type="NCBI Taxonomy" id="3469"/>
    <lineage>
        <taxon>Eukaryota</taxon>
        <taxon>Viridiplantae</taxon>
        <taxon>Streptophyta</taxon>
        <taxon>Embryophyta</taxon>
        <taxon>Tracheophyta</taxon>
        <taxon>Spermatophyta</taxon>
        <taxon>Magnoliopsida</taxon>
        <taxon>Ranunculales</taxon>
        <taxon>Papaveraceae</taxon>
        <taxon>Papaveroideae</taxon>
        <taxon>Papaver</taxon>
    </lineage>
</organism>
<name>A0A4Y7L268_PAPSO</name>
<keyword evidence="2" id="KW-1185">Reference proteome</keyword>
<dbReference type="OrthoDB" id="659599at2759"/>
<sequence>MGGGGAIWRSTAKVGIGAIGNHYRGLPSSPVPLADRVVNARNSAIPPSNLNPKLINLSSLHNNNNKNPSSSYSYEVNDWEFIINESNNGEKIIVDLNNMCGAAAAVDHSTYSCTTTGSGDFIFGSVPSLDEANSATSDLKDALGKIYFTPGERTVGFPSQPNQAFQAFALLQDSPEVQNVVAALASDKNVWEAVMKNEELMEFYRKANMNEYVPDVGVERKHDDGVSFGNATNGLISLIDMIKEQVLAMVSSLTEFFQHIFRTAVEGINNTDSANNSIWKCTSAKGAPFIALTIAAIMVVMVKRA</sequence>
<protein>
    <submittedName>
        <fullName evidence="1">Uncharacterized protein</fullName>
    </submittedName>
</protein>
<accession>A0A4Y7L268</accession>
<dbReference type="OMA" id="HAFQAFE"/>
<proteinExistence type="predicted"/>
<evidence type="ECO:0000313" key="1">
    <source>
        <dbReference type="EMBL" id="RZC78451.1"/>
    </source>
</evidence>